<dbReference type="OrthoDB" id="9585558at2759"/>
<feature type="domain" description="KRAB-related" evidence="2">
    <location>
        <begin position="99"/>
        <end position="154"/>
    </location>
</feature>
<feature type="domain" description="KRAB" evidence="1">
    <location>
        <begin position="60"/>
        <end position="110"/>
    </location>
</feature>
<dbReference type="GO" id="GO:0006355">
    <property type="term" value="P:regulation of DNA-templated transcription"/>
    <property type="evidence" value="ECO:0007669"/>
    <property type="project" value="InterPro"/>
</dbReference>
<accession>A0A6P8RD63</accession>
<dbReference type="KEGG" id="gsh:117360498"/>
<dbReference type="PROSITE" id="PS50806">
    <property type="entry name" value="KRAB_RELATED"/>
    <property type="match status" value="1"/>
</dbReference>
<dbReference type="GeneID" id="117360498"/>
<dbReference type="InParanoid" id="A0A6P8RD63"/>
<evidence type="ECO:0000259" key="2">
    <source>
        <dbReference type="PROSITE" id="PS50806"/>
    </source>
</evidence>
<protein>
    <submittedName>
        <fullName evidence="4">Zinc finger protein 568-like</fullName>
    </submittedName>
</protein>
<dbReference type="Gene3D" id="6.10.140.140">
    <property type="match status" value="2"/>
</dbReference>
<dbReference type="SMART" id="SM00349">
    <property type="entry name" value="KRAB"/>
    <property type="match status" value="2"/>
</dbReference>
<dbReference type="InterPro" id="IPR036051">
    <property type="entry name" value="KRAB_dom_sf"/>
</dbReference>
<dbReference type="PROSITE" id="PS50805">
    <property type="entry name" value="KRAB"/>
    <property type="match status" value="2"/>
</dbReference>
<dbReference type="Proteomes" id="UP000515159">
    <property type="component" value="Chromosome 5"/>
</dbReference>
<dbReference type="InterPro" id="IPR001909">
    <property type="entry name" value="KRAB"/>
</dbReference>
<evidence type="ECO:0000313" key="3">
    <source>
        <dbReference type="Proteomes" id="UP000515159"/>
    </source>
</evidence>
<sequence>MCESRSEYSIAVFVTAESGTSLPRGKKPLQGGNRGLSTVNLPELNLLRLEQSTMADQMLLTFHDVAVTFSEEEWQLLEDWQKDLYRKVMKETYDNLISLMPLTFHDIAIYFSEEEWQLLGEHQKALYRNVMKENYDTLISLGMTTTIPTQRGVA</sequence>
<dbReference type="PANTHER" id="PTHR23232">
    <property type="entry name" value="KRAB DOMAIN C2H2 ZINC FINGER"/>
    <property type="match status" value="1"/>
</dbReference>
<dbReference type="PANTHER" id="PTHR23232:SF118">
    <property type="entry name" value="ZINC FINGER PROTEIN 746"/>
    <property type="match status" value="1"/>
</dbReference>
<organism evidence="3 4">
    <name type="scientific">Geotrypetes seraphini</name>
    <name type="common">Gaboon caecilian</name>
    <name type="synonym">Caecilia seraphini</name>
    <dbReference type="NCBI Taxonomy" id="260995"/>
    <lineage>
        <taxon>Eukaryota</taxon>
        <taxon>Metazoa</taxon>
        <taxon>Chordata</taxon>
        <taxon>Craniata</taxon>
        <taxon>Vertebrata</taxon>
        <taxon>Euteleostomi</taxon>
        <taxon>Amphibia</taxon>
        <taxon>Gymnophiona</taxon>
        <taxon>Geotrypetes</taxon>
    </lineage>
</organism>
<dbReference type="SUPFAM" id="SSF109640">
    <property type="entry name" value="KRAB domain (Kruppel-associated box)"/>
    <property type="match status" value="2"/>
</dbReference>
<evidence type="ECO:0000313" key="4">
    <source>
        <dbReference type="RefSeq" id="XP_033800218.1"/>
    </source>
</evidence>
<gene>
    <name evidence="4" type="primary">LOC117360498</name>
</gene>
<reference evidence="4" key="1">
    <citation type="submission" date="2025-08" db="UniProtKB">
        <authorList>
            <consortium name="RefSeq"/>
        </authorList>
    </citation>
    <scope>IDENTIFICATION</scope>
</reference>
<dbReference type="Pfam" id="PF01352">
    <property type="entry name" value="KRAB"/>
    <property type="match status" value="2"/>
</dbReference>
<keyword evidence="3" id="KW-1185">Reference proteome</keyword>
<evidence type="ECO:0000259" key="1">
    <source>
        <dbReference type="PROSITE" id="PS50805"/>
    </source>
</evidence>
<dbReference type="CDD" id="cd07765">
    <property type="entry name" value="KRAB_A-box"/>
    <property type="match status" value="2"/>
</dbReference>
<dbReference type="RefSeq" id="XP_033800218.1">
    <property type="nucleotide sequence ID" value="XM_033944327.1"/>
</dbReference>
<dbReference type="AlphaFoldDB" id="A0A6P8RD63"/>
<dbReference type="InterPro" id="IPR050169">
    <property type="entry name" value="Krueppel_C2H2_ZnF"/>
</dbReference>
<dbReference type="InterPro" id="IPR003655">
    <property type="entry name" value="aKRAB"/>
</dbReference>
<feature type="domain" description="KRAB" evidence="1">
    <location>
        <begin position="102"/>
        <end position="154"/>
    </location>
</feature>
<proteinExistence type="predicted"/>
<name>A0A6P8RD63_GEOSA</name>